<dbReference type="InterPro" id="IPR018688">
    <property type="entry name" value="PpoB2-like"/>
</dbReference>
<keyword evidence="1" id="KW-1133">Transmembrane helix</keyword>
<keyword evidence="1" id="KW-0472">Membrane</keyword>
<accession>A0ABR9C8X9</accession>
<name>A0ABR9C8X9_9HYPH</name>
<dbReference type="Pfam" id="PF09948">
    <property type="entry name" value="PpoB2"/>
    <property type="match status" value="1"/>
</dbReference>
<evidence type="ECO:0000313" key="2">
    <source>
        <dbReference type="EMBL" id="MBD8875989.1"/>
    </source>
</evidence>
<evidence type="ECO:0000256" key="1">
    <source>
        <dbReference type="SAM" id="Phobius"/>
    </source>
</evidence>
<reference evidence="2 3" key="1">
    <citation type="submission" date="2020-09" db="EMBL/GenBank/DDBJ databases">
        <title>The genome sequence of type strain Labrenzia polysiphoniae KACC 19711.</title>
        <authorList>
            <person name="Liu Y."/>
        </authorList>
    </citation>
    <scope>NUCLEOTIDE SEQUENCE [LARGE SCALE GENOMIC DNA]</scope>
    <source>
        <strain evidence="2 3">KACC 19711</strain>
    </source>
</reference>
<dbReference type="Proteomes" id="UP000615687">
    <property type="component" value="Unassembled WGS sequence"/>
</dbReference>
<evidence type="ECO:0000313" key="3">
    <source>
        <dbReference type="Proteomes" id="UP000615687"/>
    </source>
</evidence>
<feature type="transmembrane region" description="Helical" evidence="1">
    <location>
        <begin position="237"/>
        <end position="270"/>
    </location>
</feature>
<gene>
    <name evidence="2" type="ORF">IG617_06805</name>
</gene>
<sequence length="304" mass="32581">MQVTSVVEHQETQLNALARGWPWVLACLVGLTLAGWLYLSLMVADMISVMDMTEAGPGMGVFNAFNIYQGLPAEARAAIAALCLPTSVATFGMPAETWAAADGAKIFVMWLMMALAMMLPSAIPMLNAYARRRGKQTSKARNGTETLLAATGYLTVWAGYAVVATGAQWLLTLTSAVTPMMAPASMAFAATILMAAGAYQFTRAKKACLVRCWYPRFAFAERTGVVAAYKEGAVQGLACLGCCWAIMTVMFAVGLMNVIWIVVLGVLMAVEKTLPSNWLRVLIGIFFLGWGLALVALMQAGLVH</sequence>
<feature type="transmembrane region" description="Helical" evidence="1">
    <location>
        <begin position="282"/>
        <end position="303"/>
    </location>
</feature>
<protein>
    <submittedName>
        <fullName evidence="2">DUF2182 domain-containing protein</fullName>
    </submittedName>
</protein>
<proteinExistence type="predicted"/>
<feature type="transmembrane region" description="Helical" evidence="1">
    <location>
        <begin position="182"/>
        <end position="201"/>
    </location>
</feature>
<keyword evidence="3" id="KW-1185">Reference proteome</keyword>
<feature type="transmembrane region" description="Helical" evidence="1">
    <location>
        <begin position="147"/>
        <end position="170"/>
    </location>
</feature>
<feature type="transmembrane region" description="Helical" evidence="1">
    <location>
        <begin position="20"/>
        <end position="44"/>
    </location>
</feature>
<keyword evidence="1" id="KW-0812">Transmembrane</keyword>
<organism evidence="2 3">
    <name type="scientific">Roseibium polysiphoniae</name>
    <dbReference type="NCBI Taxonomy" id="2571221"/>
    <lineage>
        <taxon>Bacteria</taxon>
        <taxon>Pseudomonadati</taxon>
        <taxon>Pseudomonadota</taxon>
        <taxon>Alphaproteobacteria</taxon>
        <taxon>Hyphomicrobiales</taxon>
        <taxon>Stappiaceae</taxon>
        <taxon>Roseibium</taxon>
    </lineage>
</organism>
<feature type="transmembrane region" description="Helical" evidence="1">
    <location>
        <begin position="107"/>
        <end position="126"/>
    </location>
</feature>
<dbReference type="EMBL" id="JACYXJ010000002">
    <property type="protein sequence ID" value="MBD8875989.1"/>
    <property type="molecule type" value="Genomic_DNA"/>
</dbReference>
<comment type="caution">
    <text evidence="2">The sequence shown here is derived from an EMBL/GenBank/DDBJ whole genome shotgun (WGS) entry which is preliminary data.</text>
</comment>